<organism evidence="2 3">
    <name type="scientific">Mesorhizobium delmotii</name>
    <dbReference type="NCBI Taxonomy" id="1631247"/>
    <lineage>
        <taxon>Bacteria</taxon>
        <taxon>Pseudomonadati</taxon>
        <taxon>Pseudomonadota</taxon>
        <taxon>Alphaproteobacteria</taxon>
        <taxon>Hyphomicrobiales</taxon>
        <taxon>Phyllobacteriaceae</taxon>
        <taxon>Mesorhizobium</taxon>
    </lineage>
</organism>
<keyword evidence="1" id="KW-0472">Membrane</keyword>
<accession>A0A2P9ASK1</accession>
<feature type="transmembrane region" description="Helical" evidence="1">
    <location>
        <begin position="55"/>
        <end position="77"/>
    </location>
</feature>
<keyword evidence="1" id="KW-0812">Transmembrane</keyword>
<protein>
    <submittedName>
        <fullName evidence="2">Uncharacterized protein</fullName>
    </submittedName>
</protein>
<reference evidence="3" key="1">
    <citation type="submission" date="2016-12" db="EMBL/GenBank/DDBJ databases">
        <authorList>
            <person name="Brunel B."/>
        </authorList>
    </citation>
    <scope>NUCLEOTIDE SEQUENCE [LARGE SCALE GENOMIC DNA]</scope>
</reference>
<dbReference type="Proteomes" id="UP000245698">
    <property type="component" value="Unassembled WGS sequence"/>
</dbReference>
<name>A0A2P9ASK1_9HYPH</name>
<sequence>MPIPSTRRHPMCRNMGCRKMKRLIKYDPKRHMRYDPNLLPRTGHRYKPAKPAHDAVWWPNVISVIAIAGFFFLTFIWS</sequence>
<evidence type="ECO:0000313" key="3">
    <source>
        <dbReference type="Proteomes" id="UP000245698"/>
    </source>
</evidence>
<keyword evidence="1" id="KW-1133">Transmembrane helix</keyword>
<proteinExistence type="predicted"/>
<keyword evidence="3" id="KW-1185">Reference proteome</keyword>
<evidence type="ECO:0000313" key="2">
    <source>
        <dbReference type="EMBL" id="SJM34122.1"/>
    </source>
</evidence>
<evidence type="ECO:0000256" key="1">
    <source>
        <dbReference type="SAM" id="Phobius"/>
    </source>
</evidence>
<dbReference type="EMBL" id="FUIG01000046">
    <property type="protein sequence ID" value="SJM34122.1"/>
    <property type="molecule type" value="Genomic_DNA"/>
</dbReference>
<dbReference type="AlphaFoldDB" id="A0A2P9ASK1"/>
<gene>
    <name evidence="2" type="ORF">BQ8482_380305</name>
</gene>